<proteinExistence type="predicted"/>
<evidence type="ECO:0000256" key="1">
    <source>
        <dbReference type="ARBA" id="ARBA00004370"/>
    </source>
</evidence>
<comment type="subcellular location">
    <subcellularLocation>
        <location evidence="1">Membrane</location>
    </subcellularLocation>
    <subcellularLocation>
        <location evidence="2">Secreted</location>
    </subcellularLocation>
</comment>
<keyword evidence="3" id="KW-0964">Secreted</keyword>
<feature type="region of interest" description="Disordered" evidence="8">
    <location>
        <begin position="432"/>
        <end position="471"/>
    </location>
</feature>
<evidence type="ECO:0000256" key="7">
    <source>
        <dbReference type="ARBA" id="ARBA00023136"/>
    </source>
</evidence>
<accession>A0ABX0MQK0</accession>
<keyword evidence="5" id="KW-0677">Repeat</keyword>
<keyword evidence="7" id="KW-0472">Membrane</keyword>
<keyword evidence="4" id="KW-0800">Toxin</keyword>
<dbReference type="InterPro" id="IPR011049">
    <property type="entry name" value="Serralysin-like_metalloprot_C"/>
</dbReference>
<protein>
    <submittedName>
        <fullName evidence="9">Type I secretion C-terminal target domain-containing protein</fullName>
    </submittedName>
</protein>
<keyword evidence="6" id="KW-0843">Virulence</keyword>
<dbReference type="InterPro" id="IPR019960">
    <property type="entry name" value="T1SS_VCA0849"/>
</dbReference>
<comment type="caution">
    <text evidence="9">The sequence shown here is derived from an EMBL/GenBank/DDBJ whole genome shotgun (WGS) entry which is preliminary data.</text>
</comment>
<feature type="region of interest" description="Disordered" evidence="8">
    <location>
        <begin position="1037"/>
        <end position="1145"/>
    </location>
</feature>
<evidence type="ECO:0000313" key="10">
    <source>
        <dbReference type="Proteomes" id="UP000610594"/>
    </source>
</evidence>
<organism evidence="9 10">
    <name type="scientific">Massilia genomosp. 1</name>
    <dbReference type="NCBI Taxonomy" id="2609280"/>
    <lineage>
        <taxon>Bacteria</taxon>
        <taxon>Pseudomonadati</taxon>
        <taxon>Pseudomonadota</taxon>
        <taxon>Betaproteobacteria</taxon>
        <taxon>Burkholderiales</taxon>
        <taxon>Oxalobacteraceae</taxon>
        <taxon>Telluria group</taxon>
        <taxon>Massilia</taxon>
    </lineage>
</organism>
<dbReference type="PRINTS" id="PR01488">
    <property type="entry name" value="RTXTOXINA"/>
</dbReference>
<dbReference type="InterPro" id="IPR050557">
    <property type="entry name" value="RTX_toxin/Mannuronan_C5-epim"/>
</dbReference>
<dbReference type="EMBL" id="WHJF01000070">
    <property type="protein sequence ID" value="NHZ65039.1"/>
    <property type="molecule type" value="Genomic_DNA"/>
</dbReference>
<evidence type="ECO:0000313" key="9">
    <source>
        <dbReference type="EMBL" id="NHZ65039.1"/>
    </source>
</evidence>
<evidence type="ECO:0000256" key="6">
    <source>
        <dbReference type="ARBA" id="ARBA00023026"/>
    </source>
</evidence>
<dbReference type="InterPro" id="IPR018511">
    <property type="entry name" value="Hemolysin-typ_Ca-bd_CS"/>
</dbReference>
<dbReference type="Pfam" id="PF00353">
    <property type="entry name" value="HemolysinCabind"/>
    <property type="match status" value="13"/>
</dbReference>
<keyword evidence="10" id="KW-1185">Reference proteome</keyword>
<dbReference type="PROSITE" id="PS00330">
    <property type="entry name" value="HEMOLYSIN_CALCIUM"/>
    <property type="match status" value="11"/>
</dbReference>
<evidence type="ECO:0000256" key="4">
    <source>
        <dbReference type="ARBA" id="ARBA00022656"/>
    </source>
</evidence>
<gene>
    <name evidence="9" type="ORF">F1735_22525</name>
</gene>
<dbReference type="Gene3D" id="2.150.10.10">
    <property type="entry name" value="Serralysin-like metalloprotease, C-terminal"/>
    <property type="match status" value="10"/>
</dbReference>
<evidence type="ECO:0000256" key="8">
    <source>
        <dbReference type="SAM" id="MobiDB-lite"/>
    </source>
</evidence>
<dbReference type="SUPFAM" id="SSF51120">
    <property type="entry name" value="beta-Roll"/>
    <property type="match status" value="6"/>
</dbReference>
<dbReference type="InterPro" id="IPR003995">
    <property type="entry name" value="RTX_toxin_determinant-A"/>
</dbReference>
<sequence length="1330" mass="133270">MTSRAAVRGMLTCCYILFNFNSCTFLSGTGMIDVERHQATIIPGTPMTTSSAVTEQHADLASTNALQASPSTTVAGTGRDLQGWSGDDILYGTEFNDTMSGNGGSDRMWGYAGDDYIVSNDPDDTDAGSDTLFGFDGNDTLLGARGDDVLVGHAGNDFLDGGAGNDDLRGELGDDTLQGGAGHDTLNDYEGKVALSGGAGVDFLYSERGGSGLLDGGMDNDVLLGDGQDTYLGGGGADRITIRARANEALATTLADGGDGNDLFSVAFLNKGTARVTGGGGRDVYLLERESGPAGYTVTDFAVGPEGDRIDLSKLLAGIELSLGDPFSSQRGYLKLVQEGADTVLQFDADGAKGTAAAFKTVLRLEGVAAASVAPNISTSEVLPAGIDDGETFIGDGRNDNISGSHLNDRYEGNGGADVFWSGAGRDTLLGGAGNDRLFGQDGDDQLDGGEGDDRLDGGTGSNTVLGGAGNDQLSVDYAGDSLLDGGAGNDTLQAGGYRSSKFGTVQLIGGAGDDRIEISDAPSAVTVNASGGSGQDSYRLTVYSAQTIAKVTVSDFSVGAENDVIDLYLSDLSSSYTGNPFGADGYLRLEQRGADTLLRYDPDGAAGAKPLFDIMTLRNVSAASLSVANFKQAYDPSAAFFGRVLTGTAGADSIEGDERAEHLIGLGGSDTLLGGAGDDLVEGGDDGDLLQGGAGIDSIFGGNGDDTLAGEVGNDSLVGGDGNDTMGGGAGDDYLNGDDGDDILTDVEGNNVVLGGYGRDVIVTTGTGSDKVDGGAGDDTITGGVGDTLVGGYGDNHLIADFTGGAKGVVKLIGTSGNDLLTFGPSLAFQDVVASGGEYGGDIFTFAAGAHGGQVTITDLHLGYLNDAIDLDALIPQVAGNYLSNPFGALGYLRVQQQGNSTQLQFDADGAAGSAASFRTILTIDAVVPAQLTASHIVGGMNPDGSENGIVLTGFHYGETLNGGRSNDTLDGGWGDDKLFGFQGNDLLKGNEENDTLYGGAGDDRLEGETGGDTLFGEDGVDSLLGGAGNDKLDGGAGNDVLDGGSASDTLQGGLGDDVLDGGFDNDTLDGGEGADILKAGDGDDRYDGGAGNDELSGGEGNDVLRGGAGDDTLNGGNGDDALHADAGDDVLDGGAGNDTLDGGSGSVQLNGGYGKDLLKVTGSGNSGLFGGRGADLIEIAATQQAVAGRVLASGGEDADTIVFTRGALDNTALTASGGAGIDTYQLRGEGRLGSLTVKDFAAGAGGDRIDLSGLALPAGVLEFVQSGSATLVRFDADGAAGPLLAATLMTLQNVLASSMTSDNVVALAGAPVQLVGVADAAAAAFILG</sequence>
<dbReference type="Proteomes" id="UP000610594">
    <property type="component" value="Unassembled WGS sequence"/>
</dbReference>
<evidence type="ECO:0000256" key="2">
    <source>
        <dbReference type="ARBA" id="ARBA00004613"/>
    </source>
</evidence>
<feature type="compositionally biased region" description="Acidic residues" evidence="8">
    <location>
        <begin position="442"/>
        <end position="451"/>
    </location>
</feature>
<dbReference type="PANTHER" id="PTHR38340:SF1">
    <property type="entry name" value="S-LAYER PROTEIN"/>
    <property type="match status" value="1"/>
</dbReference>
<feature type="region of interest" description="Disordered" evidence="8">
    <location>
        <begin position="992"/>
        <end position="1022"/>
    </location>
</feature>
<dbReference type="InterPro" id="IPR001343">
    <property type="entry name" value="Hemolysn_Ca-bd"/>
</dbReference>
<feature type="compositionally biased region" description="Basic and acidic residues" evidence="8">
    <location>
        <begin position="1080"/>
        <end position="1089"/>
    </location>
</feature>
<evidence type="ECO:0000256" key="5">
    <source>
        <dbReference type="ARBA" id="ARBA00022737"/>
    </source>
</evidence>
<dbReference type="PRINTS" id="PR00313">
    <property type="entry name" value="CABNDNGRPT"/>
</dbReference>
<name>A0ABX0MQK0_9BURK</name>
<dbReference type="NCBIfam" id="TIGR03661">
    <property type="entry name" value="T1SS_VCA0849"/>
    <property type="match status" value="1"/>
</dbReference>
<evidence type="ECO:0000256" key="3">
    <source>
        <dbReference type="ARBA" id="ARBA00022525"/>
    </source>
</evidence>
<reference evidence="9 10" key="1">
    <citation type="submission" date="2019-10" db="EMBL/GenBank/DDBJ databases">
        <title>Taxonomy of Antarctic Massilia spp.: description of Massilia rubra sp. nov., Massilia aquatica sp. nov., Massilia mucilaginosa sp. nov., Massilia frigida sp. nov. isolated from streams, lakes and regoliths.</title>
        <authorList>
            <person name="Holochova P."/>
            <person name="Sedlacek I."/>
            <person name="Kralova S."/>
            <person name="Maslanova I."/>
            <person name="Busse H.-J."/>
            <person name="Stankova E."/>
            <person name="Vrbovska V."/>
            <person name="Kovarovic V."/>
            <person name="Bartak M."/>
            <person name="Svec P."/>
            <person name="Pantucek R."/>
        </authorList>
    </citation>
    <scope>NUCLEOTIDE SEQUENCE [LARGE SCALE GENOMIC DNA]</scope>
    <source>
        <strain evidence="9 10">CCM 8694</strain>
    </source>
</reference>
<dbReference type="PANTHER" id="PTHR38340">
    <property type="entry name" value="S-LAYER PROTEIN"/>
    <property type="match status" value="1"/>
</dbReference>